<keyword evidence="7 10" id="KW-0472">Membrane</keyword>
<dbReference type="GO" id="GO:0005886">
    <property type="term" value="C:plasma membrane"/>
    <property type="evidence" value="ECO:0007669"/>
    <property type="project" value="TreeGrafter"/>
</dbReference>
<dbReference type="GO" id="GO:0000750">
    <property type="term" value="P:pheromone-dependent signal transduction involved in conjugation with cellular fusion"/>
    <property type="evidence" value="ECO:0007669"/>
    <property type="project" value="TreeGrafter"/>
</dbReference>
<dbReference type="GO" id="GO:0004932">
    <property type="term" value="F:mating-type factor pheromone receptor activity"/>
    <property type="evidence" value="ECO:0007669"/>
    <property type="project" value="InterPro"/>
</dbReference>
<dbReference type="PANTHER" id="PTHR28097:SF1">
    <property type="entry name" value="PHEROMONE A FACTOR RECEPTOR"/>
    <property type="match status" value="1"/>
</dbReference>
<name>A0A9P5JY48_9AGAM</name>
<comment type="caution">
    <text evidence="11">The sequence shown here is derived from an EMBL/GenBank/DDBJ whole genome shotgun (WGS) entry which is preliminary data.</text>
</comment>
<evidence type="ECO:0000313" key="11">
    <source>
        <dbReference type="EMBL" id="KAF8468717.1"/>
    </source>
</evidence>
<protein>
    <submittedName>
        <fullName evidence="11">Pheromone A receptor-domain-containing protein</fullName>
    </submittedName>
</protein>
<keyword evidence="6" id="KW-0297">G-protein coupled receptor</keyword>
<gene>
    <name evidence="11" type="ORF">DFH94DRAFT_278762</name>
</gene>
<evidence type="ECO:0000256" key="2">
    <source>
        <dbReference type="ARBA" id="ARBA00011085"/>
    </source>
</evidence>
<keyword evidence="4 10" id="KW-0812">Transmembrane</keyword>
<keyword evidence="3" id="KW-0589">Pheromone response</keyword>
<reference evidence="11" key="2">
    <citation type="journal article" date="2020" name="Nat. Commun.">
        <title>Large-scale genome sequencing of mycorrhizal fungi provides insights into the early evolution of symbiotic traits.</title>
        <authorList>
            <person name="Miyauchi S."/>
            <person name="Kiss E."/>
            <person name="Kuo A."/>
            <person name="Drula E."/>
            <person name="Kohler A."/>
            <person name="Sanchez-Garcia M."/>
            <person name="Morin E."/>
            <person name="Andreopoulos B."/>
            <person name="Barry K.W."/>
            <person name="Bonito G."/>
            <person name="Buee M."/>
            <person name="Carver A."/>
            <person name="Chen C."/>
            <person name="Cichocki N."/>
            <person name="Clum A."/>
            <person name="Culley D."/>
            <person name="Crous P.W."/>
            <person name="Fauchery L."/>
            <person name="Girlanda M."/>
            <person name="Hayes R.D."/>
            <person name="Keri Z."/>
            <person name="LaButti K."/>
            <person name="Lipzen A."/>
            <person name="Lombard V."/>
            <person name="Magnuson J."/>
            <person name="Maillard F."/>
            <person name="Murat C."/>
            <person name="Nolan M."/>
            <person name="Ohm R.A."/>
            <person name="Pangilinan J."/>
            <person name="Pereira M.F."/>
            <person name="Perotto S."/>
            <person name="Peter M."/>
            <person name="Pfister S."/>
            <person name="Riley R."/>
            <person name="Sitrit Y."/>
            <person name="Stielow J.B."/>
            <person name="Szollosi G."/>
            <person name="Zifcakova L."/>
            <person name="Stursova M."/>
            <person name="Spatafora J.W."/>
            <person name="Tedersoo L."/>
            <person name="Vaario L.M."/>
            <person name="Yamada A."/>
            <person name="Yan M."/>
            <person name="Wang P."/>
            <person name="Xu J."/>
            <person name="Bruns T."/>
            <person name="Baldrian P."/>
            <person name="Vilgalys R."/>
            <person name="Dunand C."/>
            <person name="Henrissat B."/>
            <person name="Grigoriev I.V."/>
            <person name="Hibbett D."/>
            <person name="Nagy L.G."/>
            <person name="Martin F.M."/>
        </authorList>
    </citation>
    <scope>NUCLEOTIDE SEQUENCE</scope>
    <source>
        <strain evidence="11">Prilba</strain>
    </source>
</reference>
<evidence type="ECO:0000256" key="8">
    <source>
        <dbReference type="ARBA" id="ARBA00023170"/>
    </source>
</evidence>
<evidence type="ECO:0000256" key="4">
    <source>
        <dbReference type="ARBA" id="ARBA00022692"/>
    </source>
</evidence>
<evidence type="ECO:0000256" key="10">
    <source>
        <dbReference type="SAM" id="Phobius"/>
    </source>
</evidence>
<keyword evidence="12" id="KW-1185">Reference proteome</keyword>
<feature type="transmembrane region" description="Helical" evidence="10">
    <location>
        <begin position="12"/>
        <end position="35"/>
    </location>
</feature>
<proteinExistence type="inferred from homology"/>
<reference evidence="11" key="1">
    <citation type="submission" date="2019-10" db="EMBL/GenBank/DDBJ databases">
        <authorList>
            <consortium name="DOE Joint Genome Institute"/>
            <person name="Kuo A."/>
            <person name="Miyauchi S."/>
            <person name="Kiss E."/>
            <person name="Drula E."/>
            <person name="Kohler A."/>
            <person name="Sanchez-Garcia M."/>
            <person name="Andreopoulos B."/>
            <person name="Barry K.W."/>
            <person name="Bonito G."/>
            <person name="Buee M."/>
            <person name="Carver A."/>
            <person name="Chen C."/>
            <person name="Cichocki N."/>
            <person name="Clum A."/>
            <person name="Culley D."/>
            <person name="Crous P.W."/>
            <person name="Fauchery L."/>
            <person name="Girlanda M."/>
            <person name="Hayes R."/>
            <person name="Keri Z."/>
            <person name="LaButti K."/>
            <person name="Lipzen A."/>
            <person name="Lombard V."/>
            <person name="Magnuson J."/>
            <person name="Maillard F."/>
            <person name="Morin E."/>
            <person name="Murat C."/>
            <person name="Nolan M."/>
            <person name="Ohm R."/>
            <person name="Pangilinan J."/>
            <person name="Pereira M."/>
            <person name="Perotto S."/>
            <person name="Peter M."/>
            <person name="Riley R."/>
            <person name="Sitrit Y."/>
            <person name="Stielow B."/>
            <person name="Szollosi G."/>
            <person name="Zifcakova L."/>
            <person name="Stursova M."/>
            <person name="Spatafora J.W."/>
            <person name="Tedersoo L."/>
            <person name="Vaario L.-M."/>
            <person name="Yamada A."/>
            <person name="Yan M."/>
            <person name="Wang P."/>
            <person name="Xu J."/>
            <person name="Bruns T."/>
            <person name="Baldrian P."/>
            <person name="Vilgalys R."/>
            <person name="Henrissat B."/>
            <person name="Grigoriev I.V."/>
            <person name="Hibbett D."/>
            <person name="Nagy L.G."/>
            <person name="Martin F.M."/>
        </authorList>
    </citation>
    <scope>NUCLEOTIDE SEQUENCE</scope>
    <source>
        <strain evidence="11">Prilba</strain>
    </source>
</reference>
<accession>A0A9P5JY48</accession>
<dbReference type="Proteomes" id="UP000759537">
    <property type="component" value="Unassembled WGS sequence"/>
</dbReference>
<feature type="transmembrane region" description="Helical" evidence="10">
    <location>
        <begin position="78"/>
        <end position="97"/>
    </location>
</feature>
<comment type="subcellular location">
    <subcellularLocation>
        <location evidence="1">Membrane</location>
        <topology evidence="1">Multi-pass membrane protein</topology>
    </subcellularLocation>
</comment>
<evidence type="ECO:0000256" key="5">
    <source>
        <dbReference type="ARBA" id="ARBA00022989"/>
    </source>
</evidence>
<dbReference type="AlphaFoldDB" id="A0A9P5JY48"/>
<dbReference type="InterPro" id="IPR001499">
    <property type="entry name" value="GPCR_STE3"/>
</dbReference>
<dbReference type="PANTHER" id="PTHR28097">
    <property type="entry name" value="PHEROMONE A FACTOR RECEPTOR"/>
    <property type="match status" value="1"/>
</dbReference>
<dbReference type="OrthoDB" id="2874149at2759"/>
<organism evidence="11 12">
    <name type="scientific">Russula ochroleuca</name>
    <dbReference type="NCBI Taxonomy" id="152965"/>
    <lineage>
        <taxon>Eukaryota</taxon>
        <taxon>Fungi</taxon>
        <taxon>Dikarya</taxon>
        <taxon>Basidiomycota</taxon>
        <taxon>Agaricomycotina</taxon>
        <taxon>Agaricomycetes</taxon>
        <taxon>Russulales</taxon>
        <taxon>Russulaceae</taxon>
        <taxon>Russula</taxon>
    </lineage>
</organism>
<evidence type="ECO:0000313" key="12">
    <source>
        <dbReference type="Proteomes" id="UP000759537"/>
    </source>
</evidence>
<evidence type="ECO:0000256" key="6">
    <source>
        <dbReference type="ARBA" id="ARBA00023040"/>
    </source>
</evidence>
<evidence type="ECO:0000256" key="3">
    <source>
        <dbReference type="ARBA" id="ARBA00022507"/>
    </source>
</evidence>
<dbReference type="EMBL" id="WHVB01000030">
    <property type="protein sequence ID" value="KAF8468717.1"/>
    <property type="molecule type" value="Genomic_DNA"/>
</dbReference>
<keyword evidence="8 11" id="KW-0675">Receptor</keyword>
<dbReference type="Pfam" id="PF02076">
    <property type="entry name" value="STE3"/>
    <property type="match status" value="1"/>
</dbReference>
<keyword evidence="9" id="KW-0807">Transducer</keyword>
<evidence type="ECO:0000256" key="9">
    <source>
        <dbReference type="ARBA" id="ARBA00023224"/>
    </source>
</evidence>
<evidence type="ECO:0000256" key="7">
    <source>
        <dbReference type="ARBA" id="ARBA00023136"/>
    </source>
</evidence>
<keyword evidence="5 10" id="KW-1133">Transmembrane helix</keyword>
<dbReference type="PRINTS" id="PR00899">
    <property type="entry name" value="GPCRSTE3"/>
</dbReference>
<evidence type="ECO:0000256" key="1">
    <source>
        <dbReference type="ARBA" id="ARBA00004141"/>
    </source>
</evidence>
<sequence>MIHSQGLSRGRYVRLIALSATEILGTIPFGTYFIVTNAKIGVQPWKSWADTHSNYSKVIQVPSIVWENDPNLAGGLEIFRWSLVACAVIFFAFFGFADEARQHYRLVYTFIASSIGYSTFATPSVPCGVKSGVTVTVVRTTRDKRISSVFTDQSSTPSVSIASEITPDFKIEQYTPSNSVARSSVESFDTLEMQGQPALPAGVMPTVPPASVPPHFPGRIESTMRAYSGVDRV</sequence>
<comment type="similarity">
    <text evidence="2">Belongs to the G-protein coupled receptor 4 family.</text>
</comment>